<name>A0A0G4G3B2_9ALVE</name>
<organism evidence="1">
    <name type="scientific">Chromera velia CCMP2878</name>
    <dbReference type="NCBI Taxonomy" id="1169474"/>
    <lineage>
        <taxon>Eukaryota</taxon>
        <taxon>Sar</taxon>
        <taxon>Alveolata</taxon>
        <taxon>Colpodellida</taxon>
        <taxon>Chromeraceae</taxon>
        <taxon>Chromera</taxon>
    </lineage>
</organism>
<protein>
    <submittedName>
        <fullName evidence="1">Uncharacterized protein</fullName>
    </submittedName>
</protein>
<sequence length="97" mass="11065">MNTDLTTFQQKILYQPSDIVEGEQAANGGEGKCRVIRQQLEEFRDYPEVSVHECGAKPRAIDWAIEKETRMAMKTLAPVVHNAILGFQTWDKDFIPL</sequence>
<proteinExistence type="predicted"/>
<dbReference type="EMBL" id="CDMZ01000833">
    <property type="protein sequence ID" value="CEM22372.1"/>
    <property type="molecule type" value="Genomic_DNA"/>
</dbReference>
<dbReference type="AlphaFoldDB" id="A0A0G4G3B2"/>
<evidence type="ECO:0000313" key="1">
    <source>
        <dbReference type="EMBL" id="CEM22372.1"/>
    </source>
</evidence>
<gene>
    <name evidence="1" type="ORF">Cvel_19945</name>
</gene>
<dbReference type="VEuPathDB" id="CryptoDB:Cvel_19945"/>
<accession>A0A0G4G3B2</accession>
<reference evidence="1" key="1">
    <citation type="submission" date="2014-11" db="EMBL/GenBank/DDBJ databases">
        <authorList>
            <person name="Otto D Thomas"/>
            <person name="Naeem Raeece"/>
        </authorList>
    </citation>
    <scope>NUCLEOTIDE SEQUENCE</scope>
</reference>